<dbReference type="PANTHER" id="PTHR42804">
    <property type="entry name" value="ALDEHYDE DEHYDROGENASE"/>
    <property type="match status" value="1"/>
</dbReference>
<comment type="subunit">
    <text evidence="2">Homotetramer.</text>
</comment>
<dbReference type="InterPro" id="IPR016160">
    <property type="entry name" value="Ald_DH_CS_CYS"/>
</dbReference>
<dbReference type="PANTHER" id="PTHR42804:SF1">
    <property type="entry name" value="ALDEHYDE DEHYDROGENASE-RELATED"/>
    <property type="match status" value="1"/>
</dbReference>
<feature type="domain" description="Aldehyde dehydrogenase" evidence="8">
    <location>
        <begin position="19"/>
        <end position="476"/>
    </location>
</feature>
<dbReference type="InterPro" id="IPR015590">
    <property type="entry name" value="Aldehyde_DH_dom"/>
</dbReference>
<dbReference type="InterPro" id="IPR016161">
    <property type="entry name" value="Ald_DH/histidinol_DH"/>
</dbReference>
<dbReference type="GeneID" id="68865931"/>
<comment type="similarity">
    <text evidence="1 7">Belongs to the aldehyde dehydrogenase family.</text>
</comment>
<protein>
    <recommendedName>
        <fullName evidence="4">aldehyde dehydrogenase (NAD(+))</fullName>
        <ecNumber evidence="4">1.2.1.3</ecNumber>
    </recommendedName>
</protein>
<dbReference type="RefSeq" id="WP_229572099.1">
    <property type="nucleotide sequence ID" value="NZ_AP025226.1"/>
</dbReference>
<keyword evidence="3 7" id="KW-0560">Oxidoreductase</keyword>
<dbReference type="KEGG" id="scas:SACC_11910"/>
<evidence type="ECO:0000256" key="2">
    <source>
        <dbReference type="ARBA" id="ARBA00011881"/>
    </source>
</evidence>
<dbReference type="Gene3D" id="3.40.605.10">
    <property type="entry name" value="Aldehyde Dehydrogenase, Chain A, domain 1"/>
    <property type="match status" value="1"/>
</dbReference>
<dbReference type="Proteomes" id="UP001319921">
    <property type="component" value="Chromosome"/>
</dbReference>
<dbReference type="Pfam" id="PF00171">
    <property type="entry name" value="Aldedh"/>
    <property type="match status" value="1"/>
</dbReference>
<evidence type="ECO:0000313" key="9">
    <source>
        <dbReference type="EMBL" id="BDB98174.1"/>
    </source>
</evidence>
<comment type="catalytic activity">
    <reaction evidence="5">
        <text>an aldehyde + NAD(+) + H2O = a carboxylate + NADH + 2 H(+)</text>
        <dbReference type="Rhea" id="RHEA:16185"/>
        <dbReference type="ChEBI" id="CHEBI:15377"/>
        <dbReference type="ChEBI" id="CHEBI:15378"/>
        <dbReference type="ChEBI" id="CHEBI:17478"/>
        <dbReference type="ChEBI" id="CHEBI:29067"/>
        <dbReference type="ChEBI" id="CHEBI:57540"/>
        <dbReference type="ChEBI" id="CHEBI:57945"/>
        <dbReference type="EC" id="1.2.1.3"/>
    </reaction>
</comment>
<dbReference type="InterPro" id="IPR029510">
    <property type="entry name" value="Ald_DH_CS_GLU"/>
</dbReference>
<gene>
    <name evidence="9" type="primary">gbsA</name>
    <name evidence="9" type="ORF">SACC_11910</name>
</gene>
<sequence length="493" mass="55425">MIEVKSIINGEERKSDQYYYRECPYDNEKIVTKTHIASIEDLKSAIDIAREIFDNDRYNWVSDYKQRDRVLFKIAERIREESQTLVDLLIDEIGMPLRQAKAHVNAAADIFEYYAGFGSKIYGNVKFLPNGDLIQLVKEPVGVVGAITPWNFPLTQSARKIAPAIAVGCTIVWKPASYTSGISYYLAKIIMSSGIPKGVINVVFGPGDKIGSELVKNNKVDKISFTGETTTGKWIMQEASKDLKRVSLELGGKNPFILFKDANLDQAIKGLIYGMFRNAGQACGATARLLVEEEIAEKVENKVVEAIKRLKVGNPRVEDTDVGPLVSKSQENKVLSYIEMGLKEGYKLLVGGNKIRNNGLERGYFIEPTVFSNVDNKSKIAQEEIFGPVLVIIYFKSEDEAITIANDIIYGLTAAIWTNDYRKALRISRRIRAGSIWINDAYTQPAEGLWGGYKQSGIGRELGLQGIEEFVEVKMIYNNINENYLHFKQVYKY</sequence>
<dbReference type="EC" id="1.2.1.3" evidence="4"/>
<dbReference type="InterPro" id="IPR016163">
    <property type="entry name" value="Ald_DH_C"/>
</dbReference>
<dbReference type="InterPro" id="IPR016162">
    <property type="entry name" value="Ald_DH_N"/>
</dbReference>
<dbReference type="PROSITE" id="PS00687">
    <property type="entry name" value="ALDEHYDE_DEHYDR_GLU"/>
    <property type="match status" value="1"/>
</dbReference>
<keyword evidence="10" id="KW-1185">Reference proteome</keyword>
<evidence type="ECO:0000259" key="8">
    <source>
        <dbReference type="Pfam" id="PF00171"/>
    </source>
</evidence>
<dbReference type="GO" id="GO:0004029">
    <property type="term" value="F:aldehyde dehydrogenase (NAD+) activity"/>
    <property type="evidence" value="ECO:0007669"/>
    <property type="project" value="UniProtKB-EC"/>
</dbReference>
<evidence type="ECO:0000256" key="6">
    <source>
        <dbReference type="PROSITE-ProRule" id="PRU10007"/>
    </source>
</evidence>
<dbReference type="FunFam" id="3.40.605.10:FF:000007">
    <property type="entry name" value="NAD/NADP-dependent betaine aldehyde dehydrogenase"/>
    <property type="match status" value="1"/>
</dbReference>
<name>A0AAQ4CQU3_9CREN</name>
<reference evidence="9 10" key="1">
    <citation type="journal article" date="2022" name="Microbiol. Resour. Announc.">
        <title>Complete Genome Sequence of the Hyperthermophilic and Acidophilic Archaeon Saccharolobus caldissimus Strain HS-3T.</title>
        <authorList>
            <person name="Sakai H.D."/>
            <person name="Kurosawa N."/>
        </authorList>
    </citation>
    <scope>NUCLEOTIDE SEQUENCE [LARGE SCALE GENOMIC DNA]</scope>
    <source>
        <strain evidence="9 10">JCM32116</strain>
    </source>
</reference>
<dbReference type="Gene3D" id="3.40.309.10">
    <property type="entry name" value="Aldehyde Dehydrogenase, Chain A, domain 2"/>
    <property type="match status" value="1"/>
</dbReference>
<dbReference type="AlphaFoldDB" id="A0AAQ4CQU3"/>
<evidence type="ECO:0000256" key="7">
    <source>
        <dbReference type="RuleBase" id="RU003345"/>
    </source>
</evidence>
<organism evidence="9 10">
    <name type="scientific">Saccharolobus caldissimus</name>
    <dbReference type="NCBI Taxonomy" id="1702097"/>
    <lineage>
        <taxon>Archaea</taxon>
        <taxon>Thermoproteota</taxon>
        <taxon>Thermoprotei</taxon>
        <taxon>Sulfolobales</taxon>
        <taxon>Sulfolobaceae</taxon>
        <taxon>Saccharolobus</taxon>
    </lineage>
</organism>
<evidence type="ECO:0000256" key="5">
    <source>
        <dbReference type="ARBA" id="ARBA00049194"/>
    </source>
</evidence>
<feature type="active site" evidence="6">
    <location>
        <position position="249"/>
    </location>
</feature>
<evidence type="ECO:0000256" key="1">
    <source>
        <dbReference type="ARBA" id="ARBA00009986"/>
    </source>
</evidence>
<evidence type="ECO:0000256" key="3">
    <source>
        <dbReference type="ARBA" id="ARBA00023002"/>
    </source>
</evidence>
<dbReference type="SUPFAM" id="SSF53720">
    <property type="entry name" value="ALDH-like"/>
    <property type="match status" value="1"/>
</dbReference>
<dbReference type="FunFam" id="3.40.309.10:FF:000012">
    <property type="entry name" value="Betaine aldehyde dehydrogenase"/>
    <property type="match status" value="1"/>
</dbReference>
<dbReference type="EMBL" id="AP025226">
    <property type="protein sequence ID" value="BDB98174.1"/>
    <property type="molecule type" value="Genomic_DNA"/>
</dbReference>
<proteinExistence type="inferred from homology"/>
<accession>A0AAQ4CQU3</accession>
<evidence type="ECO:0000313" key="10">
    <source>
        <dbReference type="Proteomes" id="UP001319921"/>
    </source>
</evidence>
<dbReference type="PROSITE" id="PS00070">
    <property type="entry name" value="ALDEHYDE_DEHYDR_CYS"/>
    <property type="match status" value="1"/>
</dbReference>
<evidence type="ECO:0000256" key="4">
    <source>
        <dbReference type="ARBA" id="ARBA00024226"/>
    </source>
</evidence>